<evidence type="ECO:0000313" key="2">
    <source>
        <dbReference type="Proteomes" id="UP000070578"/>
    </source>
</evidence>
<comment type="caution">
    <text evidence="1">The sequence shown here is derived from an EMBL/GenBank/DDBJ whole genome shotgun (WGS) entry which is preliminary data.</text>
</comment>
<accession>A0A139BQR6</accession>
<reference evidence="1 2" key="1">
    <citation type="submission" date="2016-02" db="EMBL/GenBank/DDBJ databases">
        <authorList>
            <person name="Wen L."/>
            <person name="He K."/>
            <person name="Yang H."/>
        </authorList>
    </citation>
    <scope>NUCLEOTIDE SEQUENCE [LARGE SCALE GENOMIC DNA]</scope>
    <source>
        <strain evidence="1">ShG14-8</strain>
    </source>
</reference>
<reference evidence="1 2" key="2">
    <citation type="submission" date="2016-03" db="EMBL/GenBank/DDBJ databases">
        <title>New uncultured bacterium of the family Gallionellaceae from acid mine drainage: description and reconstruction of genome based on metagenomic analysis of microbial community.</title>
        <authorList>
            <person name="Kadnikov V."/>
            <person name="Ivasenko D."/>
            <person name="Beletsky A."/>
            <person name="Mardanov A."/>
            <person name="Danilova E."/>
            <person name="Pimenov N."/>
            <person name="Karnachuk O."/>
            <person name="Ravin N."/>
        </authorList>
    </citation>
    <scope>NUCLEOTIDE SEQUENCE [LARGE SCALE GENOMIC DNA]</scope>
    <source>
        <strain evidence="1">ShG14-8</strain>
    </source>
</reference>
<dbReference type="AlphaFoldDB" id="A0A139BQR6"/>
<sequence>MPLLVMMVNAVPDLLLDPENPDYSECVRQRTDLTQAMNYGMHAWQSPRVEIRLAYFFRSES</sequence>
<evidence type="ECO:0000313" key="1">
    <source>
        <dbReference type="EMBL" id="KXS31055.1"/>
    </source>
</evidence>
<name>A0A139BQR6_9PROT</name>
<organism evidence="1 2">
    <name type="scientific">Candidatus Gallionella acididurans</name>
    <dbReference type="NCBI Taxonomy" id="1796491"/>
    <lineage>
        <taxon>Bacteria</taxon>
        <taxon>Pseudomonadati</taxon>
        <taxon>Pseudomonadota</taxon>
        <taxon>Betaproteobacteria</taxon>
        <taxon>Nitrosomonadales</taxon>
        <taxon>Gallionellaceae</taxon>
        <taxon>Gallionella</taxon>
    </lineage>
</organism>
<dbReference type="Proteomes" id="UP000070578">
    <property type="component" value="Unassembled WGS sequence"/>
</dbReference>
<proteinExistence type="predicted"/>
<gene>
    <name evidence="1" type="ORF">AWT59_2815</name>
</gene>
<dbReference type="EMBL" id="LSLI01000103">
    <property type="protein sequence ID" value="KXS31055.1"/>
    <property type="molecule type" value="Genomic_DNA"/>
</dbReference>
<protein>
    <submittedName>
        <fullName evidence="1">Uncharacterized protein</fullName>
    </submittedName>
</protein>